<keyword evidence="1" id="KW-1133">Transmembrane helix</keyword>
<accession>A0ABT3CYD3</accession>
<gene>
    <name evidence="2" type="ORF">N7U62_18640</name>
</gene>
<evidence type="ECO:0000313" key="3">
    <source>
        <dbReference type="Proteomes" id="UP001300692"/>
    </source>
</evidence>
<keyword evidence="1" id="KW-0472">Membrane</keyword>
<comment type="caution">
    <text evidence="2">The sequence shown here is derived from an EMBL/GenBank/DDBJ whole genome shotgun (WGS) entry which is preliminary data.</text>
</comment>
<feature type="transmembrane region" description="Helical" evidence="1">
    <location>
        <begin position="55"/>
        <end position="79"/>
    </location>
</feature>
<keyword evidence="1" id="KW-0812">Transmembrane</keyword>
<evidence type="ECO:0000313" key="2">
    <source>
        <dbReference type="EMBL" id="MCV9388707.1"/>
    </source>
</evidence>
<sequence>MYLFEKTWKELSLWSPLWLLAAIFGNPVYNVVAYYVCIELGYYQDLSTNVVQVNLGFFILVLLILFALRYVIYRIVYVVKLKDQMTTWFFLEAFAERHKFQLISLATFFMWISEVEGNVAGFIYFPITIVLTLSVSVITLNRLLKMGKYLEGLK</sequence>
<keyword evidence="3" id="KW-1185">Reference proteome</keyword>
<dbReference type="EMBL" id="JAOYOD010000001">
    <property type="protein sequence ID" value="MCV9388707.1"/>
    <property type="molecule type" value="Genomic_DNA"/>
</dbReference>
<dbReference type="Proteomes" id="UP001300692">
    <property type="component" value="Unassembled WGS sequence"/>
</dbReference>
<protein>
    <submittedName>
        <fullName evidence="2">Uncharacterized protein</fullName>
    </submittedName>
</protein>
<proteinExistence type="predicted"/>
<reference evidence="2 3" key="1">
    <citation type="submission" date="2022-10" db="EMBL/GenBank/DDBJ databases">
        <title>Comparative genomics and taxonomic characterization of three novel marine species of genus Reichenbachiella exhibiting antioxidant and polysaccharide degradation activities.</title>
        <authorList>
            <person name="Muhammad N."/>
            <person name="Lee Y.-J."/>
            <person name="Ko J."/>
            <person name="Kim S.-G."/>
        </authorList>
    </citation>
    <scope>NUCLEOTIDE SEQUENCE [LARGE SCALE GENOMIC DNA]</scope>
    <source>
        <strain evidence="2 3">ABR2-5</strain>
    </source>
</reference>
<feature type="transmembrane region" description="Helical" evidence="1">
    <location>
        <begin position="100"/>
        <end position="117"/>
    </location>
</feature>
<dbReference type="RefSeq" id="WP_264139603.1">
    <property type="nucleotide sequence ID" value="NZ_JAOYOD010000001.1"/>
</dbReference>
<name>A0ABT3CYD3_9BACT</name>
<feature type="transmembrane region" description="Helical" evidence="1">
    <location>
        <begin position="12"/>
        <end position="35"/>
    </location>
</feature>
<feature type="transmembrane region" description="Helical" evidence="1">
    <location>
        <begin position="123"/>
        <end position="144"/>
    </location>
</feature>
<organism evidence="2 3">
    <name type="scientific">Reichenbachiella ulvae</name>
    <dbReference type="NCBI Taxonomy" id="2980104"/>
    <lineage>
        <taxon>Bacteria</taxon>
        <taxon>Pseudomonadati</taxon>
        <taxon>Bacteroidota</taxon>
        <taxon>Cytophagia</taxon>
        <taxon>Cytophagales</taxon>
        <taxon>Reichenbachiellaceae</taxon>
        <taxon>Reichenbachiella</taxon>
    </lineage>
</organism>
<evidence type="ECO:0000256" key="1">
    <source>
        <dbReference type="SAM" id="Phobius"/>
    </source>
</evidence>